<dbReference type="EMBL" id="QFFJ01000003">
    <property type="protein sequence ID" value="RBL88149.1"/>
    <property type="molecule type" value="Genomic_DNA"/>
</dbReference>
<name>A0A365XP75_9BACT</name>
<organism evidence="1 2">
    <name type="scientific">Chitinophaga flava</name>
    <dbReference type="NCBI Taxonomy" id="2259036"/>
    <lineage>
        <taxon>Bacteria</taxon>
        <taxon>Pseudomonadati</taxon>
        <taxon>Bacteroidota</taxon>
        <taxon>Chitinophagia</taxon>
        <taxon>Chitinophagales</taxon>
        <taxon>Chitinophagaceae</taxon>
        <taxon>Chitinophaga</taxon>
    </lineage>
</organism>
<evidence type="ECO:0000313" key="2">
    <source>
        <dbReference type="Proteomes" id="UP000253410"/>
    </source>
</evidence>
<dbReference type="AlphaFoldDB" id="A0A365XP75"/>
<comment type="caution">
    <text evidence="1">The sequence shown here is derived from an EMBL/GenBank/DDBJ whole genome shotgun (WGS) entry which is preliminary data.</text>
</comment>
<dbReference type="RefSeq" id="WP_113619976.1">
    <property type="nucleotide sequence ID" value="NZ_QFFJ01000003.1"/>
</dbReference>
<keyword evidence="2" id="KW-1185">Reference proteome</keyword>
<sequence length="65" mass="7933">MRKESEVIARIAEFSDRLLHVEACISEELTQHYEKRNKSLLLFLHKEKCVWQFAIEQMKWLLEEK</sequence>
<dbReference type="Proteomes" id="UP000253410">
    <property type="component" value="Unassembled WGS sequence"/>
</dbReference>
<protein>
    <submittedName>
        <fullName evidence="1">Uncharacterized protein</fullName>
    </submittedName>
</protein>
<dbReference type="OrthoDB" id="680314at2"/>
<gene>
    <name evidence="1" type="ORF">DF182_32020</name>
</gene>
<evidence type="ECO:0000313" key="1">
    <source>
        <dbReference type="EMBL" id="RBL88149.1"/>
    </source>
</evidence>
<proteinExistence type="predicted"/>
<reference evidence="1 2" key="1">
    <citation type="submission" date="2018-05" db="EMBL/GenBank/DDBJ databases">
        <title>Chitinophaga sp. K3CV102501T nov., isolated from isolated from a monsoon evergreen broad-leaved forest soil.</title>
        <authorList>
            <person name="Lv Y."/>
        </authorList>
    </citation>
    <scope>NUCLEOTIDE SEQUENCE [LARGE SCALE GENOMIC DNA]</scope>
    <source>
        <strain evidence="1 2">GDMCC 1.1325</strain>
    </source>
</reference>
<accession>A0A365XP75</accession>